<dbReference type="EMBL" id="BQNB010011883">
    <property type="protein sequence ID" value="GJS96395.1"/>
    <property type="molecule type" value="Genomic_DNA"/>
</dbReference>
<comment type="caution">
    <text evidence="1">The sequence shown here is derived from an EMBL/GenBank/DDBJ whole genome shotgun (WGS) entry which is preliminary data.</text>
</comment>
<organism evidence="1 2">
    <name type="scientific">Tanacetum coccineum</name>
    <dbReference type="NCBI Taxonomy" id="301880"/>
    <lineage>
        <taxon>Eukaryota</taxon>
        <taxon>Viridiplantae</taxon>
        <taxon>Streptophyta</taxon>
        <taxon>Embryophyta</taxon>
        <taxon>Tracheophyta</taxon>
        <taxon>Spermatophyta</taxon>
        <taxon>Magnoliopsida</taxon>
        <taxon>eudicotyledons</taxon>
        <taxon>Gunneridae</taxon>
        <taxon>Pentapetalae</taxon>
        <taxon>asterids</taxon>
        <taxon>campanulids</taxon>
        <taxon>Asterales</taxon>
        <taxon>Asteraceae</taxon>
        <taxon>Asteroideae</taxon>
        <taxon>Anthemideae</taxon>
        <taxon>Anthemidinae</taxon>
        <taxon>Tanacetum</taxon>
    </lineage>
</organism>
<accession>A0ABQ5A2B9</accession>
<protein>
    <submittedName>
        <fullName evidence="1">Uncharacterized protein</fullName>
    </submittedName>
</protein>
<reference evidence="1" key="1">
    <citation type="journal article" date="2022" name="Int. J. Mol. Sci.">
        <title>Draft Genome of Tanacetum Coccineum: Genomic Comparison of Closely Related Tanacetum-Family Plants.</title>
        <authorList>
            <person name="Yamashiro T."/>
            <person name="Shiraishi A."/>
            <person name="Nakayama K."/>
            <person name="Satake H."/>
        </authorList>
    </citation>
    <scope>NUCLEOTIDE SEQUENCE</scope>
</reference>
<dbReference type="Proteomes" id="UP001151760">
    <property type="component" value="Unassembled WGS sequence"/>
</dbReference>
<name>A0ABQ5A2B9_9ASTR</name>
<proteinExistence type="predicted"/>
<evidence type="ECO:0000313" key="2">
    <source>
        <dbReference type="Proteomes" id="UP001151760"/>
    </source>
</evidence>
<evidence type="ECO:0000313" key="1">
    <source>
        <dbReference type="EMBL" id="GJS96395.1"/>
    </source>
</evidence>
<reference evidence="1" key="2">
    <citation type="submission" date="2022-01" db="EMBL/GenBank/DDBJ databases">
        <authorList>
            <person name="Yamashiro T."/>
            <person name="Shiraishi A."/>
            <person name="Satake H."/>
            <person name="Nakayama K."/>
        </authorList>
    </citation>
    <scope>NUCLEOTIDE SEQUENCE</scope>
</reference>
<gene>
    <name evidence="1" type="ORF">Tco_0803363</name>
</gene>
<keyword evidence="2" id="KW-1185">Reference proteome</keyword>
<sequence>MPQAQSSSHILTGAHLAPMSDMVYQVNQSTYKAVQYPRCVKMIINHVFGTYPNVPKRLNEPYNYLKDDDPILNKFTISIPLLITAMRILDEFLIEDIRNTESYTDYEDDYKSIEVPTIQLHPVVSTQEEAEGC</sequence>